<keyword evidence="2" id="KW-1185">Reference proteome</keyword>
<protein>
    <submittedName>
        <fullName evidence="1">Uncharacterized protein</fullName>
    </submittedName>
</protein>
<dbReference type="eggNOG" id="ENOG502ZCV3">
    <property type="taxonomic scope" value="Bacteria"/>
</dbReference>
<dbReference type="OrthoDB" id="1399884at2"/>
<name>E6VXW2_PSEA9</name>
<organism evidence="1 2">
    <name type="scientific">Pseudodesulfovibrio aespoeensis (strain ATCC 700646 / DSM 10631 / Aspo-2)</name>
    <name type="common">Desulfovibrio aespoeensis</name>
    <dbReference type="NCBI Taxonomy" id="643562"/>
    <lineage>
        <taxon>Bacteria</taxon>
        <taxon>Pseudomonadati</taxon>
        <taxon>Thermodesulfobacteriota</taxon>
        <taxon>Desulfovibrionia</taxon>
        <taxon>Desulfovibrionales</taxon>
        <taxon>Desulfovibrionaceae</taxon>
    </lineage>
</organism>
<evidence type="ECO:0000313" key="2">
    <source>
        <dbReference type="Proteomes" id="UP000002191"/>
    </source>
</evidence>
<accession>E6VXW2</accession>
<dbReference type="STRING" id="643562.Daes_1656"/>
<dbReference type="AlphaFoldDB" id="E6VXW2"/>
<dbReference type="KEGG" id="das:Daes_1656"/>
<dbReference type="Proteomes" id="UP000002191">
    <property type="component" value="Chromosome"/>
</dbReference>
<dbReference type="HOGENOM" id="CLU_539391_0_0_7"/>
<dbReference type="EMBL" id="CP002431">
    <property type="protein sequence ID" value="ADU62669.1"/>
    <property type="molecule type" value="Genomic_DNA"/>
</dbReference>
<reference evidence="1 2" key="2">
    <citation type="journal article" date="2014" name="Genome Announc.">
        <title>Complete Genome Sequence of the Subsurface, Mesophilic Sulfate-Reducing Bacterium Desulfovibrio aespoeensis Aspo-2.</title>
        <authorList>
            <person name="Pedersen K."/>
            <person name="Bengtsson A."/>
            <person name="Edlund J."/>
            <person name="Rabe L."/>
            <person name="Hazen T."/>
            <person name="Chakraborty R."/>
            <person name="Goodwin L."/>
            <person name="Shapiro N."/>
        </authorList>
    </citation>
    <scope>NUCLEOTIDE SEQUENCE [LARGE SCALE GENOMIC DNA]</scope>
    <source>
        <strain evidence="2">ATCC 700646 / DSM 10631 / Aspo-2</strain>
    </source>
</reference>
<reference evidence="2" key="1">
    <citation type="submission" date="2010-12" db="EMBL/GenBank/DDBJ databases">
        <title>Complete sequence of Desulfovibrio aespoeensis Aspo-2.</title>
        <authorList>
            <consortium name="US DOE Joint Genome Institute"/>
            <person name="Lucas S."/>
            <person name="Copeland A."/>
            <person name="Lapidus A."/>
            <person name="Cheng J.-F."/>
            <person name="Goodwin L."/>
            <person name="Pitluck S."/>
            <person name="Chertkov O."/>
            <person name="Misra M."/>
            <person name="Detter J.C."/>
            <person name="Han C."/>
            <person name="Tapia R."/>
            <person name="Land M."/>
            <person name="Hauser L."/>
            <person name="Kyrpides N."/>
            <person name="Ivanova N."/>
            <person name="Ovchinnikova G."/>
            <person name="Pedersen K."/>
            <person name="Jagevall S."/>
            <person name="Hazen T."/>
            <person name="Woyke T."/>
        </authorList>
    </citation>
    <scope>NUCLEOTIDE SEQUENCE [LARGE SCALE GENOMIC DNA]</scope>
    <source>
        <strain evidence="2">ATCC 700646 / DSM 10631 / Aspo-2</strain>
    </source>
</reference>
<gene>
    <name evidence="1" type="ordered locus">Daes_1656</name>
</gene>
<sequence length="505" mass="58283">MITEDRKFLDLDHVCDQIVSQDDRAMFNEAIRCYQIGSHRAAVILAWCVTADCLYRRIDDLANEGDGVAQQARNDLRSVVGQACYEENLIVQAKKCELFDDYEEKCLRFARDTRSKCAHPTGVIPSAEAVRNIFHICSQTVLCRDGYRGMSFVRQFVQSKLDDRHLFTDKNRVQEACRYYFGKVPERIRPQFAACSADHVRSGVSLQWKQNAFRFFKELINCSSDELALKISQKFQPIESIDRTLFSVFVGIDERDNLWDGHSRSQAKAHLRDALKTGRIDSFEFDSYGNLCALCDFEVEDQDLFKERFSLIAEHLSQHPVLIFRRRSEILSLITEAMKDDQHRQQIFKGVAWLVSGDLFMQESEEITRFVDELIESDWREENVSDLFLMCSDWSDILKVHLLKKSERFFEECSEDFPDDLVQLFDAANSLISSNPSMLPSEFEVAIKGIIDGDQNVVWFDDKGSAFRTFVGQIDLIRTQHGVHLPVLSSLILPEIEPEELVENE</sequence>
<proteinExistence type="predicted"/>
<evidence type="ECO:0000313" key="1">
    <source>
        <dbReference type="EMBL" id="ADU62669.1"/>
    </source>
</evidence>
<dbReference type="RefSeq" id="WP_013514586.1">
    <property type="nucleotide sequence ID" value="NC_014844.1"/>
</dbReference>